<organism evidence="1 2">
    <name type="scientific">Phytophthora megakarya</name>
    <dbReference type="NCBI Taxonomy" id="4795"/>
    <lineage>
        <taxon>Eukaryota</taxon>
        <taxon>Sar</taxon>
        <taxon>Stramenopiles</taxon>
        <taxon>Oomycota</taxon>
        <taxon>Peronosporomycetes</taxon>
        <taxon>Peronosporales</taxon>
        <taxon>Peronosporaceae</taxon>
        <taxon>Phytophthora</taxon>
    </lineage>
</organism>
<reference evidence="2" key="1">
    <citation type="submission" date="2017-03" db="EMBL/GenBank/DDBJ databases">
        <title>Phytopthora megakarya and P. palmivora, two closely related causual agents of cacao black pod achieved similar genome size and gene model numbers by different mechanisms.</title>
        <authorList>
            <person name="Ali S."/>
            <person name="Shao J."/>
            <person name="Larry D.J."/>
            <person name="Kronmiller B."/>
            <person name="Shen D."/>
            <person name="Strem M.D."/>
            <person name="Melnick R.L."/>
            <person name="Guiltinan M.J."/>
            <person name="Tyler B.M."/>
            <person name="Meinhardt L.W."/>
            <person name="Bailey B.A."/>
        </authorList>
    </citation>
    <scope>NUCLEOTIDE SEQUENCE [LARGE SCALE GENOMIC DNA]</scope>
    <source>
        <strain evidence="2">zdho120</strain>
    </source>
</reference>
<proteinExistence type="predicted"/>
<evidence type="ECO:0000313" key="1">
    <source>
        <dbReference type="EMBL" id="OWZ12136.1"/>
    </source>
</evidence>
<accession>A0A225W361</accession>
<dbReference type="OrthoDB" id="10646933at2759"/>
<name>A0A225W361_9STRA</name>
<keyword evidence="2" id="KW-1185">Reference proteome</keyword>
<sequence>MQKERVNETPNLLMFLLARGMLAKSTLLTLNAVLQYEATLSDINEQFPNARKIRNGNDTFVLQTVGQYLRKIHLTSWTNFGNYPPTGDKVTYFNEHWLASQAYGKPTKLYGIKTTSATEGEKHALIKFDKEISCAAACKVTVSSPTIYYVEDNTRVQNQKQSFKSREGSIPTKPVRTHKVDIESKRCSRCYTNEHLQLPCRHLIAALKNSKDKEKRNVQPVTLFAEPYQVKTYHDAFAAASIDLPVAEDLKPTVNIFPPPIYKQGVTRTHEKTKR</sequence>
<dbReference type="Proteomes" id="UP000198211">
    <property type="component" value="Unassembled WGS sequence"/>
</dbReference>
<evidence type="ECO:0000313" key="2">
    <source>
        <dbReference type="Proteomes" id="UP000198211"/>
    </source>
</evidence>
<dbReference type="EMBL" id="NBNE01001930">
    <property type="protein sequence ID" value="OWZ12136.1"/>
    <property type="molecule type" value="Genomic_DNA"/>
</dbReference>
<gene>
    <name evidence="1" type="ORF">PHMEG_00014748</name>
</gene>
<evidence type="ECO:0008006" key="3">
    <source>
        <dbReference type="Google" id="ProtNLM"/>
    </source>
</evidence>
<protein>
    <recommendedName>
        <fullName evidence="3">SWIM-type domain-containing protein</fullName>
    </recommendedName>
</protein>
<comment type="caution">
    <text evidence="1">The sequence shown here is derived from an EMBL/GenBank/DDBJ whole genome shotgun (WGS) entry which is preliminary data.</text>
</comment>
<dbReference type="AlphaFoldDB" id="A0A225W361"/>